<dbReference type="GO" id="GO:0098855">
    <property type="term" value="C:HCN channel complex"/>
    <property type="evidence" value="ECO:0007669"/>
    <property type="project" value="TreeGrafter"/>
</dbReference>
<organism evidence="5 6">
    <name type="scientific">Rhizoclosmatium globosum</name>
    <dbReference type="NCBI Taxonomy" id="329046"/>
    <lineage>
        <taxon>Eukaryota</taxon>
        <taxon>Fungi</taxon>
        <taxon>Fungi incertae sedis</taxon>
        <taxon>Chytridiomycota</taxon>
        <taxon>Chytridiomycota incertae sedis</taxon>
        <taxon>Chytridiomycetes</taxon>
        <taxon>Chytridiales</taxon>
        <taxon>Chytriomycetaceae</taxon>
        <taxon>Rhizoclosmatium</taxon>
    </lineage>
</organism>
<proteinExistence type="predicted"/>
<feature type="coiled-coil region" evidence="1">
    <location>
        <begin position="495"/>
        <end position="522"/>
    </location>
</feature>
<dbReference type="CDD" id="cd00038">
    <property type="entry name" value="CAP_ED"/>
    <property type="match status" value="1"/>
</dbReference>
<dbReference type="Pfam" id="PF00027">
    <property type="entry name" value="cNMP_binding"/>
    <property type="match status" value="1"/>
</dbReference>
<dbReference type="GO" id="GO:0035725">
    <property type="term" value="P:sodium ion transmembrane transport"/>
    <property type="evidence" value="ECO:0007669"/>
    <property type="project" value="TreeGrafter"/>
</dbReference>
<dbReference type="SUPFAM" id="SSF51206">
    <property type="entry name" value="cAMP-binding domain-like"/>
    <property type="match status" value="1"/>
</dbReference>
<dbReference type="GO" id="GO:0003254">
    <property type="term" value="P:regulation of membrane depolarization"/>
    <property type="evidence" value="ECO:0007669"/>
    <property type="project" value="TreeGrafter"/>
</dbReference>
<feature type="region of interest" description="Disordered" evidence="2">
    <location>
        <begin position="55"/>
        <end position="124"/>
    </location>
</feature>
<dbReference type="AlphaFoldDB" id="A0A1Y2CHV1"/>
<dbReference type="InterPro" id="IPR051413">
    <property type="entry name" value="K/Na_HCN_channel"/>
</dbReference>
<keyword evidence="1" id="KW-0175">Coiled coil</keyword>
<dbReference type="PANTHER" id="PTHR45689">
    <property type="entry name" value="I[[H]] CHANNEL, ISOFORM E"/>
    <property type="match status" value="1"/>
</dbReference>
<dbReference type="InterPro" id="IPR014710">
    <property type="entry name" value="RmlC-like_jellyroll"/>
</dbReference>
<dbReference type="PROSITE" id="PS50042">
    <property type="entry name" value="CNMP_BINDING_3"/>
    <property type="match status" value="1"/>
</dbReference>
<feature type="domain" description="Cyclic nucleotide-binding" evidence="4">
    <location>
        <begin position="485"/>
        <end position="611"/>
    </location>
</feature>
<feature type="region of interest" description="Disordered" evidence="2">
    <location>
        <begin position="1"/>
        <end position="28"/>
    </location>
</feature>
<dbReference type="Proteomes" id="UP000193642">
    <property type="component" value="Unassembled WGS sequence"/>
</dbReference>
<keyword evidence="3" id="KW-1133">Transmembrane helix</keyword>
<evidence type="ECO:0000313" key="6">
    <source>
        <dbReference type="Proteomes" id="UP000193642"/>
    </source>
</evidence>
<reference evidence="5 6" key="1">
    <citation type="submission" date="2016-07" db="EMBL/GenBank/DDBJ databases">
        <title>Pervasive Adenine N6-methylation of Active Genes in Fungi.</title>
        <authorList>
            <consortium name="DOE Joint Genome Institute"/>
            <person name="Mondo S.J."/>
            <person name="Dannebaum R.O."/>
            <person name="Kuo R.C."/>
            <person name="Labutti K."/>
            <person name="Haridas S."/>
            <person name="Kuo A."/>
            <person name="Salamov A."/>
            <person name="Ahrendt S.R."/>
            <person name="Lipzen A."/>
            <person name="Sullivan W."/>
            <person name="Andreopoulos W.B."/>
            <person name="Clum A."/>
            <person name="Lindquist E."/>
            <person name="Daum C."/>
            <person name="Ramamoorthy G.K."/>
            <person name="Gryganskyi A."/>
            <person name="Culley D."/>
            <person name="Magnuson J.K."/>
            <person name="James T.Y."/>
            <person name="O'Malley M.A."/>
            <person name="Stajich J.E."/>
            <person name="Spatafora J.W."/>
            <person name="Visel A."/>
            <person name="Grigoriev I.V."/>
        </authorList>
    </citation>
    <scope>NUCLEOTIDE SEQUENCE [LARGE SCALE GENOMIC DNA]</scope>
    <source>
        <strain evidence="5 6">JEL800</strain>
    </source>
</reference>
<evidence type="ECO:0000259" key="4">
    <source>
        <dbReference type="PROSITE" id="PS50042"/>
    </source>
</evidence>
<keyword evidence="3" id="KW-0812">Transmembrane</keyword>
<dbReference type="PANTHER" id="PTHR45689:SF5">
    <property type="entry name" value="I[[H]] CHANNEL, ISOFORM E"/>
    <property type="match status" value="1"/>
</dbReference>
<keyword evidence="6" id="KW-1185">Reference proteome</keyword>
<accession>A0A1Y2CHV1</accession>
<protein>
    <recommendedName>
        <fullName evidence="4">Cyclic nucleotide-binding domain-containing protein</fullName>
    </recommendedName>
</protein>
<feature type="compositionally biased region" description="Low complexity" evidence="2">
    <location>
        <begin position="91"/>
        <end position="105"/>
    </location>
</feature>
<dbReference type="OrthoDB" id="2152421at2759"/>
<dbReference type="EMBL" id="MCGO01000016">
    <property type="protein sequence ID" value="ORY46620.1"/>
    <property type="molecule type" value="Genomic_DNA"/>
</dbReference>
<sequence>MTSESKKQDTFSAPALDVEPEYPPTLPMTALNFQKPSNAQRKLNLTSSLQKSAFMQTNDEVSRRHSNDSMTAPTNINPQLAFSPQMHPSSRRASNVSPISSSSMVREVEKKTIGPSRKNSVTSTHSNFSYRVPIKSYLRGFKKDESEYNLHHKQLQSASQLESMFSNVSKRPSILVTTGSEESDEQSRGKTLWKILRFAVLDSHELVDQMKEEAAVASLARKRRFTIKKLSNMREKFDTNATTSVKLPPFPENQPTPETFQHSSALFHKYFLYRAFDEKGEFIPAYMRHTDTFTSVTFENDGLHPMSIFGLVTNTVMIENIGGIGSILSRILPIGALFAVFMHIQACTLYYMASIEEFFSWSVQFDHWKFFPGGFDAAGYTDRYIWMLTQAVGNTFSMNFKPETTTEQVTNIIFIVIGATLYALLVGLLSSAAIAYDSSGRMYRQKIDELNEYLTWKKIDEVTKKKVLSYYEFKYRGKYFEEQTLLADMNNSLRMELASINARRLIEQVTFLKREMKDGRDNFVFHQGENATEMFFIQTGKVNIIVNGKLVTTSSSDLSLEVALIANIPRTATVQAALACILYSLSSKDFALILNEFEDMKERIDLIYQDRMEKVRKEKEGK</sequence>
<dbReference type="GO" id="GO:0005249">
    <property type="term" value="F:voltage-gated potassium channel activity"/>
    <property type="evidence" value="ECO:0007669"/>
    <property type="project" value="TreeGrafter"/>
</dbReference>
<feature type="compositionally biased region" description="Polar residues" evidence="2">
    <location>
        <begin position="68"/>
        <end position="88"/>
    </location>
</feature>
<name>A0A1Y2CHV1_9FUNG</name>
<comment type="caution">
    <text evidence="5">The sequence shown here is derived from an EMBL/GenBank/DDBJ whole genome shotgun (WGS) entry which is preliminary data.</text>
</comment>
<gene>
    <name evidence="5" type="ORF">BCR33DRAFT_849284</name>
</gene>
<keyword evidence="3" id="KW-0472">Membrane</keyword>
<evidence type="ECO:0000256" key="2">
    <source>
        <dbReference type="SAM" id="MobiDB-lite"/>
    </source>
</evidence>
<evidence type="ECO:0000256" key="3">
    <source>
        <dbReference type="SAM" id="Phobius"/>
    </source>
</evidence>
<dbReference type="InterPro" id="IPR000595">
    <property type="entry name" value="cNMP-bd_dom"/>
</dbReference>
<dbReference type="Gene3D" id="2.60.120.10">
    <property type="entry name" value="Jelly Rolls"/>
    <property type="match status" value="1"/>
</dbReference>
<feature type="transmembrane region" description="Helical" evidence="3">
    <location>
        <begin position="412"/>
        <end position="436"/>
    </location>
</feature>
<evidence type="ECO:0000256" key="1">
    <source>
        <dbReference type="SAM" id="Coils"/>
    </source>
</evidence>
<feature type="transmembrane region" description="Helical" evidence="3">
    <location>
        <begin position="331"/>
        <end position="353"/>
    </location>
</feature>
<dbReference type="InterPro" id="IPR018490">
    <property type="entry name" value="cNMP-bd_dom_sf"/>
</dbReference>
<evidence type="ECO:0000313" key="5">
    <source>
        <dbReference type="EMBL" id="ORY46620.1"/>
    </source>
</evidence>
<dbReference type="Gene3D" id="1.10.287.630">
    <property type="entry name" value="Helix hairpin bin"/>
    <property type="match status" value="1"/>
</dbReference>